<name>A0A1G9TEN7_9EURY</name>
<protein>
    <submittedName>
        <fullName evidence="2">Uncharacterized protein</fullName>
    </submittedName>
</protein>
<sequence length="84" mass="9456">MNRHFSDAWYYLKRAGSHLRAGISEELAPVADRARTAAGRETQPEPKRLEKVQKELRQAPSRGKHALKGAKGRIDEYRGTSPAE</sequence>
<dbReference type="OrthoDB" id="206274at2157"/>
<proteinExistence type="predicted"/>
<dbReference type="Pfam" id="PF24430">
    <property type="entry name" value="DUF7553"/>
    <property type="match status" value="1"/>
</dbReference>
<dbReference type="AlphaFoldDB" id="A0A1G9TEN7"/>
<evidence type="ECO:0000313" key="3">
    <source>
        <dbReference type="Proteomes" id="UP000199451"/>
    </source>
</evidence>
<dbReference type="Proteomes" id="UP000199451">
    <property type="component" value="Unassembled WGS sequence"/>
</dbReference>
<organism evidence="2 3">
    <name type="scientific">Halogranum gelatinilyticum</name>
    <dbReference type="NCBI Taxonomy" id="660521"/>
    <lineage>
        <taxon>Archaea</taxon>
        <taxon>Methanobacteriati</taxon>
        <taxon>Methanobacteriota</taxon>
        <taxon>Stenosarchaea group</taxon>
        <taxon>Halobacteria</taxon>
        <taxon>Halobacteriales</taxon>
        <taxon>Haloferacaceae</taxon>
    </lineage>
</organism>
<evidence type="ECO:0000256" key="1">
    <source>
        <dbReference type="SAM" id="MobiDB-lite"/>
    </source>
</evidence>
<evidence type="ECO:0000313" key="2">
    <source>
        <dbReference type="EMBL" id="SDM45984.1"/>
    </source>
</evidence>
<reference evidence="3" key="1">
    <citation type="submission" date="2016-10" db="EMBL/GenBank/DDBJ databases">
        <authorList>
            <person name="Varghese N."/>
            <person name="Submissions S."/>
        </authorList>
    </citation>
    <scope>NUCLEOTIDE SEQUENCE [LARGE SCALE GENOMIC DNA]</scope>
    <source>
        <strain evidence="3">CGMCC 1.10119</strain>
    </source>
</reference>
<dbReference type="InterPro" id="IPR055975">
    <property type="entry name" value="DUF7553"/>
</dbReference>
<accession>A0A1G9TEN7</accession>
<dbReference type="EMBL" id="FNHL01000002">
    <property type="protein sequence ID" value="SDM45984.1"/>
    <property type="molecule type" value="Genomic_DNA"/>
</dbReference>
<gene>
    <name evidence="2" type="ORF">SAMN04487949_1736</name>
</gene>
<feature type="region of interest" description="Disordered" evidence="1">
    <location>
        <begin position="32"/>
        <end position="84"/>
    </location>
</feature>
<dbReference type="RefSeq" id="WP_089696592.1">
    <property type="nucleotide sequence ID" value="NZ_FNHL01000002.1"/>
</dbReference>
<keyword evidence="3" id="KW-1185">Reference proteome</keyword>
<feature type="compositionally biased region" description="Basic and acidic residues" evidence="1">
    <location>
        <begin position="42"/>
        <end position="57"/>
    </location>
</feature>
<feature type="compositionally biased region" description="Basic residues" evidence="1">
    <location>
        <begin position="62"/>
        <end position="71"/>
    </location>
</feature>
<dbReference type="STRING" id="660521.SAMN04487949_1736"/>